<name>A0A4Z0L5K6_9FLAO</name>
<evidence type="ECO:0000313" key="2">
    <source>
        <dbReference type="EMBL" id="TGD57243.1"/>
    </source>
</evidence>
<dbReference type="OrthoDB" id="1523762at2"/>
<dbReference type="InterPro" id="IPR000644">
    <property type="entry name" value="CBS_dom"/>
</dbReference>
<organism evidence="2 3">
    <name type="scientific">Flavobacterium humi</name>
    <dbReference type="NCBI Taxonomy" id="2562683"/>
    <lineage>
        <taxon>Bacteria</taxon>
        <taxon>Pseudomonadati</taxon>
        <taxon>Bacteroidota</taxon>
        <taxon>Flavobacteriia</taxon>
        <taxon>Flavobacteriales</taxon>
        <taxon>Flavobacteriaceae</taxon>
        <taxon>Flavobacterium</taxon>
    </lineage>
</organism>
<dbReference type="AlphaFoldDB" id="A0A4Z0L5K6"/>
<dbReference type="RefSeq" id="WP_135526848.1">
    <property type="nucleotide sequence ID" value="NZ_SRLH01000006.1"/>
</dbReference>
<comment type="caution">
    <text evidence="2">The sequence shown here is derived from an EMBL/GenBank/DDBJ whole genome shotgun (WGS) entry which is preliminary data.</text>
</comment>
<protein>
    <submittedName>
        <fullName evidence="2">CBS domain-containing protein</fullName>
    </submittedName>
</protein>
<evidence type="ECO:0000259" key="1">
    <source>
        <dbReference type="Pfam" id="PF00571"/>
    </source>
</evidence>
<dbReference type="InterPro" id="IPR046342">
    <property type="entry name" value="CBS_dom_sf"/>
</dbReference>
<evidence type="ECO:0000313" key="3">
    <source>
        <dbReference type="Proteomes" id="UP000297407"/>
    </source>
</evidence>
<dbReference type="Proteomes" id="UP000297407">
    <property type="component" value="Unassembled WGS sequence"/>
</dbReference>
<feature type="domain" description="CBS" evidence="1">
    <location>
        <begin position="81"/>
        <end position="117"/>
    </location>
</feature>
<accession>A0A4Z0L5K6</accession>
<dbReference type="Pfam" id="PF00571">
    <property type="entry name" value="CBS"/>
    <property type="match status" value="1"/>
</dbReference>
<gene>
    <name evidence="2" type="ORF">E4635_11510</name>
</gene>
<keyword evidence="3" id="KW-1185">Reference proteome</keyword>
<proteinExistence type="predicted"/>
<dbReference type="Gene3D" id="3.10.580.10">
    <property type="entry name" value="CBS-domain"/>
    <property type="match status" value="1"/>
</dbReference>
<reference evidence="2 3" key="1">
    <citation type="submission" date="2019-04" db="EMBL/GenBank/DDBJ databases">
        <title>Flavobacterium sp. strain DS2-A Genome sequencing and assembly.</title>
        <authorList>
            <person name="Kim I."/>
        </authorList>
    </citation>
    <scope>NUCLEOTIDE SEQUENCE [LARGE SCALE GENOMIC DNA]</scope>
    <source>
        <strain evidence="2 3">DS2-A</strain>
    </source>
</reference>
<sequence>MNILSDYINQDYKPLDVQESVAAVQDFFVEVPFSHFPVLEEGVFVGNLSSEDVETFDFDKKISDYKYTLEGFFTKNNAIWLDVLEVFAHNQSNILPVLDENNSYLGYYEIDDIIRFFNETPFLKEPGNILIIEKNTNEYSFSQISQIIEGNDGRLLGLFISDITNETVQITIKIAVGGMNEIIQTFRRYEYEIISEHQEDSYLKILQERSDYLDKYLNI</sequence>
<dbReference type="EMBL" id="SRLH01000006">
    <property type="protein sequence ID" value="TGD57243.1"/>
    <property type="molecule type" value="Genomic_DNA"/>
</dbReference>
<dbReference type="SUPFAM" id="SSF54631">
    <property type="entry name" value="CBS-domain pair"/>
    <property type="match status" value="1"/>
</dbReference>